<sequence>MASRPGRTFATARNGFVASHQGADRGLPHGAEPAQWTVGVLLPLFLRPSKKA</sequence>
<proteinExistence type="predicted"/>
<dbReference type="AlphaFoldDB" id="A0A2Z6IL41"/>
<evidence type="ECO:0000256" key="1">
    <source>
        <dbReference type="SAM" id="MobiDB-lite"/>
    </source>
</evidence>
<reference evidence="2 3" key="1">
    <citation type="journal article" date="2018" name="Microbiol. Resour. Announc.">
        <title>Complete Genome Sequence of Acidithiobacillus ferridurans JCM 18981.</title>
        <authorList>
            <person name="Miyauchi T."/>
            <person name="Kouzuma A."/>
            <person name="Abe T."/>
            <person name="Watanabe K."/>
        </authorList>
    </citation>
    <scope>NUCLEOTIDE SEQUENCE [LARGE SCALE GENOMIC DNA]</scope>
    <source>
        <strain evidence="3">ATCC 33020 / DSM 29468 / JCM 18981 / 11Fe</strain>
    </source>
</reference>
<feature type="region of interest" description="Disordered" evidence="1">
    <location>
        <begin position="1"/>
        <end position="31"/>
    </location>
</feature>
<dbReference type="EMBL" id="AP018795">
    <property type="protein sequence ID" value="BBF65427.1"/>
    <property type="molecule type" value="Genomic_DNA"/>
</dbReference>
<name>A0A2Z6IL41_ACIFI</name>
<dbReference type="KEGG" id="afj:AFERRID_16450"/>
<keyword evidence="3" id="KW-1185">Reference proteome</keyword>
<accession>A0A2Z6IL41</accession>
<organism evidence="2 3">
    <name type="scientific">Acidithiobacillus ferridurans</name>
    <dbReference type="NCBI Taxonomy" id="1232575"/>
    <lineage>
        <taxon>Bacteria</taxon>
        <taxon>Pseudomonadati</taxon>
        <taxon>Pseudomonadota</taxon>
        <taxon>Acidithiobacillia</taxon>
        <taxon>Acidithiobacillales</taxon>
        <taxon>Acidithiobacillaceae</taxon>
        <taxon>Acidithiobacillus</taxon>
    </lineage>
</organism>
<evidence type="ECO:0000313" key="2">
    <source>
        <dbReference type="EMBL" id="BBF65427.1"/>
    </source>
</evidence>
<dbReference type="Proteomes" id="UP000280188">
    <property type="component" value="Chromosome"/>
</dbReference>
<gene>
    <name evidence="2" type="ORF">AFERRID_16450</name>
</gene>
<evidence type="ECO:0000313" key="3">
    <source>
        <dbReference type="Proteomes" id="UP000280188"/>
    </source>
</evidence>
<protein>
    <submittedName>
        <fullName evidence="2">Uncharacterized protein</fullName>
    </submittedName>
</protein>